<evidence type="ECO:0000313" key="2">
    <source>
        <dbReference type="Proteomes" id="UP001060085"/>
    </source>
</evidence>
<dbReference type="Proteomes" id="UP001060085">
    <property type="component" value="Linkage Group LG06"/>
</dbReference>
<reference evidence="2" key="1">
    <citation type="journal article" date="2023" name="Nat. Plants">
        <title>Single-cell RNA sequencing provides a high-resolution roadmap for understanding the multicellular compartmentation of specialized metabolism.</title>
        <authorList>
            <person name="Sun S."/>
            <person name="Shen X."/>
            <person name="Li Y."/>
            <person name="Li Y."/>
            <person name="Wang S."/>
            <person name="Li R."/>
            <person name="Zhang H."/>
            <person name="Shen G."/>
            <person name="Guo B."/>
            <person name="Wei J."/>
            <person name="Xu J."/>
            <person name="St-Pierre B."/>
            <person name="Chen S."/>
            <person name="Sun C."/>
        </authorList>
    </citation>
    <scope>NUCLEOTIDE SEQUENCE [LARGE SCALE GENOMIC DNA]</scope>
</reference>
<proteinExistence type="predicted"/>
<accession>A0ACC0AF77</accession>
<sequence>MKKAVLARIEKRGEINFHQKTNKPRVLYQQFQFLHHHNKARVNVWGSTRYFLPLIGAIAVSARCSPLAGPTLRRQLAAGSFSFFVASACCRFVIAITVFFPESRYGSHFSVYYFFLLYLLLFCYICCYWLLFWFFHSGFHSISFSYKTIKSKPGLNPPRLRELAFTDLAVFTSGASTQLVASCCCSASLLSRLGVFRWQYRHRGGSYFGFAIQFEPIAQDEKRESYFIIDMAVFISDVNFFIIDPAKRKEKQGRKTEAYTITVGLLLRFFSGDLPSSDPARTIHTQL</sequence>
<protein>
    <submittedName>
        <fullName evidence="1">Uncharacterized protein</fullName>
    </submittedName>
</protein>
<gene>
    <name evidence="1" type="ORF">M9H77_27445</name>
</gene>
<name>A0ACC0AF77_CATRO</name>
<comment type="caution">
    <text evidence="1">The sequence shown here is derived from an EMBL/GenBank/DDBJ whole genome shotgun (WGS) entry which is preliminary data.</text>
</comment>
<evidence type="ECO:0000313" key="1">
    <source>
        <dbReference type="EMBL" id="KAI5658652.1"/>
    </source>
</evidence>
<keyword evidence="2" id="KW-1185">Reference proteome</keyword>
<organism evidence="1 2">
    <name type="scientific">Catharanthus roseus</name>
    <name type="common">Madagascar periwinkle</name>
    <name type="synonym">Vinca rosea</name>
    <dbReference type="NCBI Taxonomy" id="4058"/>
    <lineage>
        <taxon>Eukaryota</taxon>
        <taxon>Viridiplantae</taxon>
        <taxon>Streptophyta</taxon>
        <taxon>Embryophyta</taxon>
        <taxon>Tracheophyta</taxon>
        <taxon>Spermatophyta</taxon>
        <taxon>Magnoliopsida</taxon>
        <taxon>eudicotyledons</taxon>
        <taxon>Gunneridae</taxon>
        <taxon>Pentapetalae</taxon>
        <taxon>asterids</taxon>
        <taxon>lamiids</taxon>
        <taxon>Gentianales</taxon>
        <taxon>Apocynaceae</taxon>
        <taxon>Rauvolfioideae</taxon>
        <taxon>Vinceae</taxon>
        <taxon>Catharanthinae</taxon>
        <taxon>Catharanthus</taxon>
    </lineage>
</organism>
<dbReference type="EMBL" id="CM044706">
    <property type="protein sequence ID" value="KAI5658652.1"/>
    <property type="molecule type" value="Genomic_DNA"/>
</dbReference>